<dbReference type="GO" id="GO:0004519">
    <property type="term" value="F:endonuclease activity"/>
    <property type="evidence" value="ECO:0007669"/>
    <property type="project" value="InterPro"/>
</dbReference>
<evidence type="ECO:0000256" key="4">
    <source>
        <dbReference type="ARBA" id="ARBA00022722"/>
    </source>
</evidence>
<dbReference type="PANTHER" id="PTHR30337:SF0">
    <property type="entry name" value="NUCLEASE SBCCD SUBUNIT D"/>
    <property type="match status" value="1"/>
</dbReference>
<dbReference type="NCBIfam" id="TIGR00619">
    <property type="entry name" value="sbcd"/>
    <property type="match status" value="1"/>
</dbReference>
<keyword evidence="4" id="KW-0540">Nuclease</keyword>
<keyword evidence="5" id="KW-0378">Hydrolase</keyword>
<dbReference type="GO" id="GO:0008408">
    <property type="term" value="F:3'-5' exonuclease activity"/>
    <property type="evidence" value="ECO:0007669"/>
    <property type="project" value="InterPro"/>
</dbReference>
<dbReference type="InterPro" id="IPR004593">
    <property type="entry name" value="SbcD"/>
</dbReference>
<evidence type="ECO:0000259" key="7">
    <source>
        <dbReference type="Pfam" id="PF00149"/>
    </source>
</evidence>
<evidence type="ECO:0000259" key="8">
    <source>
        <dbReference type="Pfam" id="PF12320"/>
    </source>
</evidence>
<dbReference type="InterPro" id="IPR004843">
    <property type="entry name" value="Calcineurin-like_PHP"/>
</dbReference>
<dbReference type="InterPro" id="IPR050535">
    <property type="entry name" value="DNA_Repair-Maintenance_Comp"/>
</dbReference>
<evidence type="ECO:0000256" key="5">
    <source>
        <dbReference type="ARBA" id="ARBA00022801"/>
    </source>
</evidence>
<dbReference type="CDD" id="cd00840">
    <property type="entry name" value="MPP_Mre11_N"/>
    <property type="match status" value="1"/>
</dbReference>
<evidence type="ECO:0000256" key="2">
    <source>
        <dbReference type="ARBA" id="ARBA00011322"/>
    </source>
</evidence>
<dbReference type="InterPro" id="IPR029052">
    <property type="entry name" value="Metallo-depent_PP-like"/>
</dbReference>
<accession>A0A6J6J6E4</accession>
<comment type="subunit">
    <text evidence="2">Heterodimer of SbcC and SbcD.</text>
</comment>
<feature type="domain" description="Calcineurin-like phosphoesterase" evidence="7">
    <location>
        <begin position="1"/>
        <end position="214"/>
    </location>
</feature>
<dbReference type="Pfam" id="PF00149">
    <property type="entry name" value="Metallophos"/>
    <property type="match status" value="1"/>
</dbReference>
<dbReference type="AlphaFoldDB" id="A0A6J6J6E4"/>
<proteinExistence type="inferred from homology"/>
<dbReference type="InterPro" id="IPR041796">
    <property type="entry name" value="Mre11_N"/>
</dbReference>
<dbReference type="Pfam" id="PF12320">
    <property type="entry name" value="SbcD_C"/>
    <property type="match status" value="1"/>
</dbReference>
<evidence type="ECO:0000256" key="1">
    <source>
        <dbReference type="ARBA" id="ARBA00010555"/>
    </source>
</evidence>
<dbReference type="Gene3D" id="3.60.21.10">
    <property type="match status" value="1"/>
</dbReference>
<dbReference type="PANTHER" id="PTHR30337">
    <property type="entry name" value="COMPONENT OF ATP-DEPENDENT DSDNA EXONUCLEASE"/>
    <property type="match status" value="1"/>
</dbReference>
<comment type="similarity">
    <text evidence="1">Belongs to the SbcD family.</text>
</comment>
<dbReference type="InterPro" id="IPR026843">
    <property type="entry name" value="SbcD_C"/>
</dbReference>
<evidence type="ECO:0000256" key="3">
    <source>
        <dbReference type="ARBA" id="ARBA00013365"/>
    </source>
</evidence>
<dbReference type="GO" id="GO:0006259">
    <property type="term" value="P:DNA metabolic process"/>
    <property type="evidence" value="ECO:0007669"/>
    <property type="project" value="InterPro"/>
</dbReference>
<gene>
    <name evidence="9" type="ORF">UFOPK1908_01541</name>
</gene>
<organism evidence="9">
    <name type="scientific">freshwater metagenome</name>
    <dbReference type="NCBI Taxonomy" id="449393"/>
    <lineage>
        <taxon>unclassified sequences</taxon>
        <taxon>metagenomes</taxon>
        <taxon>ecological metagenomes</taxon>
    </lineage>
</organism>
<dbReference type="SUPFAM" id="SSF56300">
    <property type="entry name" value="Metallo-dependent phosphatases"/>
    <property type="match status" value="1"/>
</dbReference>
<protein>
    <recommendedName>
        <fullName evidence="3">Nuclease SbcCD subunit D</fullName>
    </recommendedName>
</protein>
<sequence>MRLLHTSDWHLGRTLFSVPLIEHQKVFLDWLIAQVDEQSIDAVLISGDVYDRSVPSVESIALFEQALVALAQRTAVVVIPGNHDSATRLGFAGSLLEAANVHVRANAKDIERPIILTSGSQAVQIFGIPYLEPTFHAENFGCERTHACVLNAAMERIRQSTLPGMPVVVVAHAFVTGGQPSESERDVRVGGIPDAPIGVFEGANYVALGHLHRPQALNTQSPMQARYSGSPIAYSFSEEGQEKSVVILDVNGENIDVTLVQTPQPRALATIQGDLDELLSHSKFSPLEDHWIRAIVTDKRRPERPMDRLRERFPHTLQLEFAPDGGGSDTSVRAVDISVLSPVEVTTSFIEYVSGSDATEFETALIQQAVERVRLDEVI</sequence>
<keyword evidence="6" id="KW-0269">Exonuclease</keyword>
<reference evidence="9" key="1">
    <citation type="submission" date="2020-05" db="EMBL/GenBank/DDBJ databases">
        <authorList>
            <person name="Chiriac C."/>
            <person name="Salcher M."/>
            <person name="Ghai R."/>
            <person name="Kavagutti S V."/>
        </authorList>
    </citation>
    <scope>NUCLEOTIDE SEQUENCE</scope>
</reference>
<name>A0A6J6J6E4_9ZZZZ</name>
<dbReference type="EMBL" id="CAEZVB010000123">
    <property type="protein sequence ID" value="CAB4632318.1"/>
    <property type="molecule type" value="Genomic_DNA"/>
</dbReference>
<evidence type="ECO:0000256" key="6">
    <source>
        <dbReference type="ARBA" id="ARBA00022839"/>
    </source>
</evidence>
<evidence type="ECO:0000313" key="9">
    <source>
        <dbReference type="EMBL" id="CAB4632318.1"/>
    </source>
</evidence>
<feature type="domain" description="Nuclease SbcCD subunit D C-terminal" evidence="8">
    <location>
        <begin position="265"/>
        <end position="351"/>
    </location>
</feature>